<dbReference type="InterPro" id="IPR058240">
    <property type="entry name" value="rSAM_sf"/>
</dbReference>
<evidence type="ECO:0000256" key="5">
    <source>
        <dbReference type="ARBA" id="ARBA00023014"/>
    </source>
</evidence>
<comment type="caution">
    <text evidence="7">The sequence shown here is derived from an EMBL/GenBank/DDBJ whole genome shotgun (WGS) entry which is preliminary data.</text>
</comment>
<evidence type="ECO:0000256" key="3">
    <source>
        <dbReference type="ARBA" id="ARBA00022723"/>
    </source>
</evidence>
<dbReference type="Gene3D" id="3.20.20.70">
    <property type="entry name" value="Aldolase class I"/>
    <property type="match status" value="1"/>
</dbReference>
<evidence type="ECO:0000256" key="1">
    <source>
        <dbReference type="ARBA" id="ARBA00001966"/>
    </source>
</evidence>
<dbReference type="InterPro" id="IPR023874">
    <property type="entry name" value="DNA_rSAM_put"/>
</dbReference>
<proteinExistence type="predicted"/>
<feature type="domain" description="Radical SAM core" evidence="6">
    <location>
        <begin position="62"/>
        <end position="199"/>
    </location>
</feature>
<keyword evidence="4" id="KW-0408">Iron</keyword>
<keyword evidence="3" id="KW-0479">Metal-binding</keyword>
<dbReference type="OrthoDB" id="9801154at2"/>
<keyword evidence="8" id="KW-1185">Reference proteome</keyword>
<protein>
    <submittedName>
        <fullName evidence="7">Putative DNA modification/repair radical SAM protein</fullName>
    </submittedName>
</protein>
<evidence type="ECO:0000313" key="8">
    <source>
        <dbReference type="Proteomes" id="UP000289238"/>
    </source>
</evidence>
<dbReference type="Gene3D" id="1.10.150.320">
    <property type="entry name" value="Photosystem II 12 kDa extrinsic protein"/>
    <property type="match status" value="1"/>
</dbReference>
<dbReference type="CDD" id="cd01335">
    <property type="entry name" value="Radical_SAM"/>
    <property type="match status" value="1"/>
</dbReference>
<sequence>MNFERIKEKLSILADAAKYDVSCSSSGSKRTNTNKGLGDSSGMGICHSYTEDGRCVSLLKILLTNHCIFDCAYCVSRKNNDIKRAAFKIQEVVDLTINFYRRNYIEGLFLSSGIFHNPDYTMERLVSIAKKLRLEENFNGYIHLKSIPGCSDELMREAGLYADRLSINIEIPTVSGLKLLAPEKDHKDFIKPMEKVKNEIIQYKAEKKIIKNTPVYAPAGQSTQMIVGATGESDKDIMYSAVHYYSTYNMKRVYYSGYVPVLEDNRLPALGTEVPMLRENRLYQTDWLLRFYGFDVRELLNHNHPNLDIDIDPKLSWALRNMHMFPVDVNTADKQLLARIPGLGMKSVHKIINARKYRRLNWENLKAIGIAMSRAKYFMVCNSSNFESRDLEPERIKSMILQSSQSKYQKFYNQQLSLFN</sequence>
<dbReference type="SFLD" id="SFLDG01102">
    <property type="entry name" value="Uncharacterised_Radical_SAM_Su"/>
    <property type="match status" value="1"/>
</dbReference>
<keyword evidence="5" id="KW-0411">Iron-sulfur</keyword>
<dbReference type="GO" id="GO:0051536">
    <property type="term" value="F:iron-sulfur cluster binding"/>
    <property type="evidence" value="ECO:0007669"/>
    <property type="project" value="UniProtKB-KW"/>
</dbReference>
<evidence type="ECO:0000313" key="7">
    <source>
        <dbReference type="EMBL" id="RXG21449.1"/>
    </source>
</evidence>
<dbReference type="SFLD" id="SFLDS00029">
    <property type="entry name" value="Radical_SAM"/>
    <property type="match status" value="1"/>
</dbReference>
<dbReference type="Pfam" id="PF04055">
    <property type="entry name" value="Radical_SAM"/>
    <property type="match status" value="1"/>
</dbReference>
<dbReference type="PANTHER" id="PTHR21180">
    <property type="entry name" value="ENDONUCLEASE/EXONUCLEASE/PHOSPHATASE FAMILY DOMAIN-CONTAINING PROTEIN 1"/>
    <property type="match status" value="1"/>
</dbReference>
<evidence type="ECO:0000259" key="6">
    <source>
        <dbReference type="Pfam" id="PF04055"/>
    </source>
</evidence>
<reference evidence="7 8" key="1">
    <citation type="submission" date="2018-07" db="EMBL/GenBank/DDBJ databases">
        <title>Leeuwenhoekiella genomics.</title>
        <authorList>
            <person name="Tahon G."/>
            <person name="Willems A."/>
        </authorList>
    </citation>
    <scope>NUCLEOTIDE SEQUENCE [LARGE SCALE GENOMIC DNA]</scope>
    <source>
        <strain evidence="7 8">LMG 22550</strain>
    </source>
</reference>
<dbReference type="PANTHER" id="PTHR21180:SF9">
    <property type="entry name" value="TYPE II SECRETION SYSTEM PROTEIN K"/>
    <property type="match status" value="1"/>
</dbReference>
<dbReference type="SUPFAM" id="SSF102114">
    <property type="entry name" value="Radical SAM enzymes"/>
    <property type="match status" value="1"/>
</dbReference>
<dbReference type="InterPro" id="IPR007197">
    <property type="entry name" value="rSAM"/>
</dbReference>
<name>A0A4Q0P6X6_9FLAO</name>
<keyword evidence="2" id="KW-0949">S-adenosyl-L-methionine</keyword>
<dbReference type="GO" id="GO:0046872">
    <property type="term" value="F:metal ion binding"/>
    <property type="evidence" value="ECO:0007669"/>
    <property type="project" value="UniProtKB-KW"/>
</dbReference>
<dbReference type="EMBL" id="QOVM01000005">
    <property type="protein sequence ID" value="RXG21449.1"/>
    <property type="molecule type" value="Genomic_DNA"/>
</dbReference>
<dbReference type="InterPro" id="IPR051675">
    <property type="entry name" value="Endo/Exo/Phosphatase_dom_1"/>
</dbReference>
<dbReference type="InterPro" id="IPR010994">
    <property type="entry name" value="RuvA_2-like"/>
</dbReference>
<evidence type="ECO:0000256" key="2">
    <source>
        <dbReference type="ARBA" id="ARBA00022691"/>
    </source>
</evidence>
<evidence type="ECO:0000256" key="4">
    <source>
        <dbReference type="ARBA" id="ARBA00023004"/>
    </source>
</evidence>
<dbReference type="Proteomes" id="UP000289238">
    <property type="component" value="Unassembled WGS sequence"/>
</dbReference>
<gene>
    <name evidence="7" type="ORF">DSM00_2296</name>
</gene>
<dbReference type="InterPro" id="IPR013785">
    <property type="entry name" value="Aldolase_TIM"/>
</dbReference>
<comment type="cofactor">
    <cofactor evidence="1">
        <name>[4Fe-4S] cluster</name>
        <dbReference type="ChEBI" id="CHEBI:49883"/>
    </cofactor>
</comment>
<dbReference type="GO" id="GO:0003824">
    <property type="term" value="F:catalytic activity"/>
    <property type="evidence" value="ECO:0007669"/>
    <property type="project" value="InterPro"/>
</dbReference>
<dbReference type="SUPFAM" id="SSF47781">
    <property type="entry name" value="RuvA domain 2-like"/>
    <property type="match status" value="1"/>
</dbReference>
<dbReference type="NCBIfam" id="TIGR03916">
    <property type="entry name" value="rSAM_link_UDG"/>
    <property type="match status" value="1"/>
</dbReference>
<accession>A0A4Q0P6X6</accession>
<organism evidence="7 8">
    <name type="scientific">Leeuwenhoekiella aequorea</name>
    <dbReference type="NCBI Taxonomy" id="283736"/>
    <lineage>
        <taxon>Bacteria</taxon>
        <taxon>Pseudomonadati</taxon>
        <taxon>Bacteroidota</taxon>
        <taxon>Flavobacteriia</taxon>
        <taxon>Flavobacteriales</taxon>
        <taxon>Flavobacteriaceae</taxon>
        <taxon>Leeuwenhoekiella</taxon>
    </lineage>
</organism>
<dbReference type="RefSeq" id="WP_128758125.1">
    <property type="nucleotide sequence ID" value="NZ_QOVM01000005.1"/>
</dbReference>
<dbReference type="AlphaFoldDB" id="A0A4Q0P6X6"/>